<evidence type="ECO:0000313" key="1">
    <source>
        <dbReference type="EMBL" id="EMN00405.1"/>
    </source>
</evidence>
<dbReference type="Proteomes" id="UP000012099">
    <property type="component" value="Unassembled WGS sequence"/>
</dbReference>
<keyword evidence="2" id="KW-1185">Reference proteome</keyword>
<protein>
    <submittedName>
        <fullName evidence="1">Uncharacterized protein</fullName>
    </submittedName>
</protein>
<gene>
    <name evidence="1" type="ORF">LEP1GSC035_1790</name>
</gene>
<name>A0ABN0J0Q2_9LEPT</name>
<dbReference type="EMBL" id="AHMH02000089">
    <property type="protein sequence ID" value="EMN00405.1"/>
    <property type="molecule type" value="Genomic_DNA"/>
</dbReference>
<sequence length="38" mass="4515">MEKMRKDFLKMSVSTILEFVRKIMICGSSHRLSHITNF</sequence>
<organism evidence="1 2">
    <name type="scientific">Leptospira noguchii str. 2007001578</name>
    <dbReference type="NCBI Taxonomy" id="1049974"/>
    <lineage>
        <taxon>Bacteria</taxon>
        <taxon>Pseudomonadati</taxon>
        <taxon>Spirochaetota</taxon>
        <taxon>Spirochaetia</taxon>
        <taxon>Leptospirales</taxon>
        <taxon>Leptospiraceae</taxon>
        <taxon>Leptospira</taxon>
    </lineage>
</organism>
<reference evidence="1 2" key="1">
    <citation type="submission" date="2013-01" db="EMBL/GenBank/DDBJ databases">
        <authorList>
            <person name="Harkins D.M."/>
            <person name="Durkin A.S."/>
            <person name="Brinkac L.M."/>
            <person name="Haft D.H."/>
            <person name="Selengut J.D."/>
            <person name="Sanka R."/>
            <person name="DePew J."/>
            <person name="Purushe J."/>
            <person name="Whelen A.C."/>
            <person name="Vinetz J.M."/>
            <person name="Sutton G.G."/>
            <person name="Nierman W.C."/>
            <person name="Fouts D.E."/>
        </authorList>
    </citation>
    <scope>NUCLEOTIDE SEQUENCE [LARGE SCALE GENOMIC DNA]</scope>
    <source>
        <strain evidence="1 2">2007001578</strain>
    </source>
</reference>
<comment type="caution">
    <text evidence="1">The sequence shown here is derived from an EMBL/GenBank/DDBJ whole genome shotgun (WGS) entry which is preliminary data.</text>
</comment>
<proteinExistence type="predicted"/>
<accession>A0ABN0J0Q2</accession>
<evidence type="ECO:0000313" key="2">
    <source>
        <dbReference type="Proteomes" id="UP000012099"/>
    </source>
</evidence>